<dbReference type="EMBL" id="AGJK01000014">
    <property type="protein sequence ID" value="EHP94206.1"/>
    <property type="molecule type" value="Genomic_DNA"/>
</dbReference>
<gene>
    <name evidence="1" type="ORF">MetexDRAFT_0951</name>
</gene>
<dbReference type="AlphaFoldDB" id="H1KE89"/>
<dbReference type="RefSeq" id="WP_003597482.1">
    <property type="nucleotide sequence ID" value="NZ_AGJK01000014.1"/>
</dbReference>
<organism evidence="1 2">
    <name type="scientific">Methylorubrum extorquens DSM 13060</name>
    <dbReference type="NCBI Taxonomy" id="882800"/>
    <lineage>
        <taxon>Bacteria</taxon>
        <taxon>Pseudomonadati</taxon>
        <taxon>Pseudomonadota</taxon>
        <taxon>Alphaproteobacteria</taxon>
        <taxon>Hyphomicrobiales</taxon>
        <taxon>Methylobacteriaceae</taxon>
        <taxon>Methylorubrum</taxon>
    </lineage>
</organism>
<protein>
    <submittedName>
        <fullName evidence="1">Uncharacterized protein</fullName>
    </submittedName>
</protein>
<sequence length="241" mass="25487">MDVQALHQFVASLPGTFGQLISRRMMVNRMVAGRVDAAATLVGLAGLDTIPVLIGAGAPPPMVQAAVGYAVFYRYHELRGVDRAAFAAWCRQAAFTAPRPLPEMVEIYRGTMGCSPAEAAAGLHWSLGFEDAAYYAARFADADLTGCIVLRTRVPRDEIVAFIGGSANQEVIPAAVPTTFEVITDHQRIGDAALRCALRLQALKAKGWAETGSEGIAEEAAMATRARMAATGVPRGTAIVA</sequence>
<evidence type="ECO:0000313" key="1">
    <source>
        <dbReference type="EMBL" id="EHP94206.1"/>
    </source>
</evidence>
<dbReference type="Proteomes" id="UP000004382">
    <property type="component" value="Unassembled WGS sequence"/>
</dbReference>
<accession>H1KE89</accession>
<name>H1KE89_METEX</name>
<proteinExistence type="predicted"/>
<evidence type="ECO:0000313" key="2">
    <source>
        <dbReference type="Proteomes" id="UP000004382"/>
    </source>
</evidence>
<reference evidence="1 2" key="1">
    <citation type="submission" date="2011-09" db="EMBL/GenBank/DDBJ databases">
        <title>The draft genome of Methylobacterium extorquens DSM 13060.</title>
        <authorList>
            <consortium name="US DOE Joint Genome Institute (JGI-PGF)"/>
            <person name="Lucas S."/>
            <person name="Han J."/>
            <person name="Lapidus A."/>
            <person name="Cheng J.-F."/>
            <person name="Goodwin L."/>
            <person name="Pitluck S."/>
            <person name="Peters L."/>
            <person name="Land M.L."/>
            <person name="Hauser L."/>
            <person name="Koskimaki J."/>
            <person name="Halonen O."/>
            <person name="Pirttila A."/>
            <person name="Frank C."/>
            <person name="Woyke T.J."/>
        </authorList>
    </citation>
    <scope>NUCLEOTIDE SEQUENCE [LARGE SCALE GENOMIC DNA]</scope>
    <source>
        <strain evidence="1 2">DSM 13060</strain>
    </source>
</reference>
<dbReference type="PATRIC" id="fig|882800.3.peg.918"/>
<comment type="caution">
    <text evidence="1">The sequence shown here is derived from an EMBL/GenBank/DDBJ whole genome shotgun (WGS) entry which is preliminary data.</text>
</comment>